<name>A0A4Z1P2K7_9PEZI</name>
<protein>
    <submittedName>
        <fullName evidence="2">Superoxide-generating NADPH oxidase heavy chain subunit A</fullName>
    </submittedName>
</protein>
<evidence type="ECO:0000313" key="2">
    <source>
        <dbReference type="EMBL" id="TID13986.1"/>
    </source>
</evidence>
<evidence type="ECO:0000256" key="1">
    <source>
        <dbReference type="SAM" id="SignalP"/>
    </source>
</evidence>
<keyword evidence="1" id="KW-0732">Signal</keyword>
<feature type="chain" id="PRO_5021250860" evidence="1">
    <location>
        <begin position="23"/>
        <end position="312"/>
    </location>
</feature>
<keyword evidence="3" id="KW-1185">Reference proteome</keyword>
<comment type="caution">
    <text evidence="2">The sequence shown here is derived from an EMBL/GenBank/DDBJ whole genome shotgun (WGS) entry which is preliminary data.</text>
</comment>
<feature type="signal peptide" evidence="1">
    <location>
        <begin position="1"/>
        <end position="22"/>
    </location>
</feature>
<dbReference type="EMBL" id="SNSC02000024">
    <property type="protein sequence ID" value="TID13986.1"/>
    <property type="molecule type" value="Genomic_DNA"/>
</dbReference>
<proteinExistence type="predicted"/>
<organism evidence="2 3">
    <name type="scientific">Venturia nashicola</name>
    <dbReference type="NCBI Taxonomy" id="86259"/>
    <lineage>
        <taxon>Eukaryota</taxon>
        <taxon>Fungi</taxon>
        <taxon>Dikarya</taxon>
        <taxon>Ascomycota</taxon>
        <taxon>Pezizomycotina</taxon>
        <taxon>Dothideomycetes</taxon>
        <taxon>Pleosporomycetidae</taxon>
        <taxon>Venturiales</taxon>
        <taxon>Venturiaceae</taxon>
        <taxon>Venturia</taxon>
    </lineage>
</organism>
<sequence length="312" mass="33366">MKAHALFFVLPALVFSTPEAKPEPVADPQLQAIIPLALGGLTLGAIGLGAAGLASAQAGAARDCECARNFQPPPCSNSWCECKNQAAIACWANRNQQCKISLSVCPANGGQAATGKFAENSTMAALTGKAAKVALDYACHLLVGKDNNNNNNNNLGGRTDKEIDRLKVHQVLDLLPDLLDAPQISIVLRTRHVSKIPVKPVHEDRLSSALMLGSNVVDFKICNARTDCFVCPTREYSVLVKAVWVFVHSSESTGNWELGAGSWELGAGSWELGAGSWELGAGSWELGEADSVHRFCTSLRRMFESVMFTMQG</sequence>
<reference evidence="2 3" key="1">
    <citation type="submission" date="2019-04" db="EMBL/GenBank/DDBJ databases">
        <title>High contiguity whole genome sequence and gene annotation resource for two Venturia nashicola isolates.</title>
        <authorList>
            <person name="Prokchorchik M."/>
            <person name="Won K."/>
            <person name="Lee Y."/>
            <person name="Choi E.D."/>
            <person name="Segonzac C."/>
            <person name="Sohn K.H."/>
        </authorList>
    </citation>
    <scope>NUCLEOTIDE SEQUENCE [LARGE SCALE GENOMIC DNA]</scope>
    <source>
        <strain evidence="2 3">PRI2</strain>
    </source>
</reference>
<dbReference type="Proteomes" id="UP000298493">
    <property type="component" value="Unassembled WGS sequence"/>
</dbReference>
<gene>
    <name evidence="2" type="ORF">E6O75_ATG07218</name>
</gene>
<evidence type="ECO:0000313" key="3">
    <source>
        <dbReference type="Proteomes" id="UP000298493"/>
    </source>
</evidence>
<accession>A0A4Z1P2K7</accession>
<dbReference type="AlphaFoldDB" id="A0A4Z1P2K7"/>